<comment type="caution">
    <text evidence="1">The sequence shown here is derived from an EMBL/GenBank/DDBJ whole genome shotgun (WGS) entry which is preliminary data.</text>
</comment>
<dbReference type="EMBL" id="MFIX01000252">
    <property type="protein sequence ID" value="OGG00545.1"/>
    <property type="molecule type" value="Genomic_DNA"/>
</dbReference>
<gene>
    <name evidence="1" type="ORF">A3F83_11265</name>
</gene>
<dbReference type="STRING" id="1817867.A3F83_11265"/>
<dbReference type="Proteomes" id="UP000179129">
    <property type="component" value="Unassembled WGS sequence"/>
</dbReference>
<reference evidence="1 2" key="1">
    <citation type="journal article" date="2016" name="Nat. Commun.">
        <title>Thousands of microbial genomes shed light on interconnected biogeochemical processes in an aquifer system.</title>
        <authorList>
            <person name="Anantharaman K."/>
            <person name="Brown C.T."/>
            <person name="Hug L.A."/>
            <person name="Sharon I."/>
            <person name="Castelle C.J."/>
            <person name="Probst A.J."/>
            <person name="Thomas B.C."/>
            <person name="Singh A."/>
            <person name="Wilkins M.J."/>
            <person name="Karaoz U."/>
            <person name="Brodie E.L."/>
            <person name="Williams K.H."/>
            <person name="Hubbard S.S."/>
            <person name="Banfield J.F."/>
        </authorList>
    </citation>
    <scope>NUCLEOTIDE SEQUENCE [LARGE SCALE GENOMIC DNA]</scope>
</reference>
<name>A0A1F5YK80_9BACT</name>
<evidence type="ECO:0000313" key="1">
    <source>
        <dbReference type="EMBL" id="OGG00545.1"/>
    </source>
</evidence>
<protein>
    <submittedName>
        <fullName evidence="1">Uncharacterized protein</fullName>
    </submittedName>
</protein>
<proteinExistence type="predicted"/>
<accession>A0A1F5YK80</accession>
<dbReference type="AlphaFoldDB" id="A0A1F5YK80"/>
<organism evidence="1 2">
    <name type="scientific">Candidatus Glassbacteria bacterium RIFCSPLOWO2_12_FULL_58_11</name>
    <dbReference type="NCBI Taxonomy" id="1817867"/>
    <lineage>
        <taxon>Bacteria</taxon>
        <taxon>Candidatus Glassiibacteriota</taxon>
    </lineage>
</organism>
<sequence length="71" mass="8020">MTGGVDLRWDQINASDLQRRMRFNADFNGDGILTSEEAGMGALANAVMMDTMDKRDWGFARQVRTGIDFKF</sequence>
<evidence type="ECO:0000313" key="2">
    <source>
        <dbReference type="Proteomes" id="UP000179129"/>
    </source>
</evidence>